<evidence type="ECO:0000256" key="6">
    <source>
        <dbReference type="ARBA" id="ARBA00023136"/>
    </source>
</evidence>
<keyword evidence="5 7" id="KW-1133">Transmembrane helix</keyword>
<evidence type="ECO:0000256" key="7">
    <source>
        <dbReference type="SAM" id="Phobius"/>
    </source>
</evidence>
<dbReference type="InterPro" id="IPR011701">
    <property type="entry name" value="MFS"/>
</dbReference>
<dbReference type="InterPro" id="IPR036259">
    <property type="entry name" value="MFS_trans_sf"/>
</dbReference>
<reference evidence="9 10" key="1">
    <citation type="submission" date="2023-06" db="EMBL/GenBank/DDBJ databases">
        <title>Roseiconus lacunae JC819 isolated from Gulf of Mannar region, Tamil Nadu.</title>
        <authorList>
            <person name="Pk S."/>
            <person name="Ch S."/>
            <person name="Ch V.R."/>
        </authorList>
    </citation>
    <scope>NUCLEOTIDE SEQUENCE [LARGE SCALE GENOMIC DNA]</scope>
    <source>
        <strain evidence="9 10">JC819</strain>
    </source>
</reference>
<name>A0ABT7PQF1_9BACT</name>
<dbReference type="EMBL" id="JASZZN010000023">
    <property type="protein sequence ID" value="MDM4018551.1"/>
    <property type="molecule type" value="Genomic_DNA"/>
</dbReference>
<comment type="caution">
    <text evidence="9">The sequence shown here is derived from an EMBL/GenBank/DDBJ whole genome shotgun (WGS) entry which is preliminary data.</text>
</comment>
<feature type="transmembrane region" description="Helical" evidence="7">
    <location>
        <begin position="136"/>
        <end position="158"/>
    </location>
</feature>
<dbReference type="CDD" id="cd17329">
    <property type="entry name" value="MFS_MdtH_MDR_like"/>
    <property type="match status" value="1"/>
</dbReference>
<sequence length="402" mass="43195">MFGDYLQLPIAVRILCVGSFINRAGSFAVIFLSIYASEQLGFGIPFATLCIGMLGIGSMGGSLLGGFISDRIGRKPVMLLALLGGGLMLLLLSSIEHKLPFALGVCLFAFVSDLYRPAASALIADLSPVDRRTHAFALMYISINLGFAIAPPLGGILAGYSFKLLFWLDAITMGAYAIIIWLWIDERPVVTASDPDGPPVEPQIRLSDSIRHVFSDAPFLMFCLSTLLIELVFVQGFSTLPLYIRQVGFSNLEFGLLMSINGVLIFVLQLPITHWLNRYNAMSIVTLGGVLISAGFGFTGVGGSFLLIGISIGIWTLGEILQAPTKQSIIAKLAPEHCRGAYMGLFTMCYAIALAVGAPLGGELLQRLGPKTLWMTSGALSFLAVLIYALIHPIITRRVVAA</sequence>
<dbReference type="RefSeq" id="WP_160149361.1">
    <property type="nucleotide sequence ID" value="NZ_JASZZN010000023.1"/>
</dbReference>
<keyword evidence="2" id="KW-0813">Transport</keyword>
<gene>
    <name evidence="9" type="ORF">QTN89_24075</name>
</gene>
<dbReference type="PROSITE" id="PS50850">
    <property type="entry name" value="MFS"/>
    <property type="match status" value="1"/>
</dbReference>
<dbReference type="InterPro" id="IPR020846">
    <property type="entry name" value="MFS_dom"/>
</dbReference>
<dbReference type="InterPro" id="IPR050171">
    <property type="entry name" value="MFS_Transporters"/>
</dbReference>
<keyword evidence="4 7" id="KW-0812">Transmembrane</keyword>
<keyword evidence="10" id="KW-1185">Reference proteome</keyword>
<feature type="transmembrane region" description="Helical" evidence="7">
    <location>
        <begin position="254"/>
        <end position="272"/>
    </location>
</feature>
<evidence type="ECO:0000256" key="2">
    <source>
        <dbReference type="ARBA" id="ARBA00022448"/>
    </source>
</evidence>
<dbReference type="Gene3D" id="1.20.1250.20">
    <property type="entry name" value="MFS general substrate transporter like domains"/>
    <property type="match status" value="1"/>
</dbReference>
<feature type="transmembrane region" description="Helical" evidence="7">
    <location>
        <begin position="42"/>
        <end position="65"/>
    </location>
</feature>
<feature type="domain" description="Major facilitator superfamily (MFS) profile" evidence="8">
    <location>
        <begin position="11"/>
        <end position="396"/>
    </location>
</feature>
<evidence type="ECO:0000256" key="4">
    <source>
        <dbReference type="ARBA" id="ARBA00022692"/>
    </source>
</evidence>
<dbReference type="SUPFAM" id="SSF103473">
    <property type="entry name" value="MFS general substrate transporter"/>
    <property type="match status" value="1"/>
</dbReference>
<feature type="transmembrane region" description="Helical" evidence="7">
    <location>
        <begin position="279"/>
        <end position="298"/>
    </location>
</feature>
<dbReference type="PROSITE" id="PS00216">
    <property type="entry name" value="SUGAR_TRANSPORT_1"/>
    <property type="match status" value="1"/>
</dbReference>
<organism evidence="9 10">
    <name type="scientific">Roseiconus lacunae</name>
    <dbReference type="NCBI Taxonomy" id="2605694"/>
    <lineage>
        <taxon>Bacteria</taxon>
        <taxon>Pseudomonadati</taxon>
        <taxon>Planctomycetota</taxon>
        <taxon>Planctomycetia</taxon>
        <taxon>Pirellulales</taxon>
        <taxon>Pirellulaceae</taxon>
        <taxon>Roseiconus</taxon>
    </lineage>
</organism>
<dbReference type="PANTHER" id="PTHR23517">
    <property type="entry name" value="RESISTANCE PROTEIN MDTM, PUTATIVE-RELATED-RELATED"/>
    <property type="match status" value="1"/>
</dbReference>
<feature type="transmembrane region" description="Helical" evidence="7">
    <location>
        <begin position="77"/>
        <end position="95"/>
    </location>
</feature>
<accession>A0ABT7PQF1</accession>
<comment type="subcellular location">
    <subcellularLocation>
        <location evidence="1">Cell membrane</location>
        <topology evidence="1">Multi-pass membrane protein</topology>
    </subcellularLocation>
</comment>
<evidence type="ECO:0000256" key="1">
    <source>
        <dbReference type="ARBA" id="ARBA00004651"/>
    </source>
</evidence>
<feature type="transmembrane region" description="Helical" evidence="7">
    <location>
        <begin position="213"/>
        <end position="234"/>
    </location>
</feature>
<keyword evidence="6 7" id="KW-0472">Membrane</keyword>
<evidence type="ECO:0000256" key="3">
    <source>
        <dbReference type="ARBA" id="ARBA00022475"/>
    </source>
</evidence>
<evidence type="ECO:0000259" key="8">
    <source>
        <dbReference type="PROSITE" id="PS50850"/>
    </source>
</evidence>
<evidence type="ECO:0000256" key="5">
    <source>
        <dbReference type="ARBA" id="ARBA00022989"/>
    </source>
</evidence>
<dbReference type="InterPro" id="IPR005829">
    <property type="entry name" value="Sugar_transporter_CS"/>
</dbReference>
<proteinExistence type="predicted"/>
<feature type="transmembrane region" description="Helical" evidence="7">
    <location>
        <begin position="341"/>
        <end position="360"/>
    </location>
</feature>
<evidence type="ECO:0000313" key="10">
    <source>
        <dbReference type="Proteomes" id="UP001239462"/>
    </source>
</evidence>
<feature type="transmembrane region" description="Helical" evidence="7">
    <location>
        <begin position="12"/>
        <end position="36"/>
    </location>
</feature>
<feature type="transmembrane region" description="Helical" evidence="7">
    <location>
        <begin position="164"/>
        <end position="184"/>
    </location>
</feature>
<evidence type="ECO:0000313" key="9">
    <source>
        <dbReference type="EMBL" id="MDM4018551.1"/>
    </source>
</evidence>
<dbReference type="PANTHER" id="PTHR23517:SF2">
    <property type="entry name" value="MULTIDRUG RESISTANCE PROTEIN MDTH"/>
    <property type="match status" value="1"/>
</dbReference>
<feature type="transmembrane region" description="Helical" evidence="7">
    <location>
        <begin position="372"/>
        <end position="391"/>
    </location>
</feature>
<keyword evidence="3" id="KW-1003">Cell membrane</keyword>
<protein>
    <submittedName>
        <fullName evidence="9">MFS transporter</fullName>
    </submittedName>
</protein>
<dbReference type="Pfam" id="PF07690">
    <property type="entry name" value="MFS_1"/>
    <property type="match status" value="1"/>
</dbReference>
<dbReference type="Proteomes" id="UP001239462">
    <property type="component" value="Unassembled WGS sequence"/>
</dbReference>